<evidence type="ECO:0000256" key="11">
    <source>
        <dbReference type="PIRSR" id="PIRSR000495-1"/>
    </source>
</evidence>
<protein>
    <recommendedName>
        <fullName evidence="10">Imidazole glycerol phosphate synthase subunit HisH</fullName>
        <ecNumber evidence="10">4.3.2.10</ecNumber>
    </recommendedName>
    <alternativeName>
        <fullName evidence="10">IGP synthase glutaminase subunit</fullName>
        <ecNumber evidence="10">3.5.1.2</ecNumber>
    </alternativeName>
    <alternativeName>
        <fullName evidence="10">IGP synthase subunit HisH</fullName>
    </alternativeName>
    <alternativeName>
        <fullName evidence="10">ImGP synthase subunit HisH</fullName>
        <shortName evidence="10">IGPS subunit HisH</shortName>
    </alternativeName>
</protein>
<keyword evidence="6 10" id="KW-0368">Histidine biosynthesis</keyword>
<keyword evidence="4 10" id="KW-0378">Hydrolase</keyword>
<evidence type="ECO:0000256" key="3">
    <source>
        <dbReference type="ARBA" id="ARBA00022605"/>
    </source>
</evidence>
<evidence type="ECO:0000256" key="4">
    <source>
        <dbReference type="ARBA" id="ARBA00022801"/>
    </source>
</evidence>
<evidence type="ECO:0000256" key="8">
    <source>
        <dbReference type="ARBA" id="ARBA00047838"/>
    </source>
</evidence>
<feature type="domain" description="Glutamine amidotransferase" evidence="12">
    <location>
        <begin position="5"/>
        <end position="194"/>
    </location>
</feature>
<comment type="subcellular location">
    <subcellularLocation>
        <location evidence="10">Cytoplasm</location>
    </subcellularLocation>
</comment>
<dbReference type="GO" id="GO:0005737">
    <property type="term" value="C:cytoplasm"/>
    <property type="evidence" value="ECO:0007669"/>
    <property type="project" value="UniProtKB-SubCell"/>
</dbReference>
<name>A0A3D4V3C0_9BACT</name>
<feature type="active site" description="Nucleophile" evidence="10 11">
    <location>
        <position position="79"/>
    </location>
</feature>
<dbReference type="InterPro" id="IPR017926">
    <property type="entry name" value="GATASE"/>
</dbReference>
<dbReference type="PROSITE" id="PS51273">
    <property type="entry name" value="GATASE_TYPE_1"/>
    <property type="match status" value="1"/>
</dbReference>
<dbReference type="PANTHER" id="PTHR42701">
    <property type="entry name" value="IMIDAZOLE GLYCEROL PHOSPHATE SYNTHASE SUBUNIT HISH"/>
    <property type="match status" value="1"/>
</dbReference>
<evidence type="ECO:0000256" key="1">
    <source>
        <dbReference type="ARBA" id="ARBA00005091"/>
    </source>
</evidence>
<dbReference type="GO" id="GO:0000107">
    <property type="term" value="F:imidazoleglycerol-phosphate synthase activity"/>
    <property type="evidence" value="ECO:0007669"/>
    <property type="project" value="UniProtKB-UniRule"/>
</dbReference>
<keyword evidence="10" id="KW-0963">Cytoplasm</keyword>
<dbReference type="EC" id="4.3.2.10" evidence="10"/>
<dbReference type="UniPathway" id="UPA00031">
    <property type="reaction ID" value="UER00010"/>
</dbReference>
<reference evidence="13 14" key="1">
    <citation type="journal article" date="2018" name="Nat. Biotechnol.">
        <title>A standardized bacterial taxonomy based on genome phylogeny substantially revises the tree of life.</title>
        <authorList>
            <person name="Parks D.H."/>
            <person name="Chuvochina M."/>
            <person name="Waite D.W."/>
            <person name="Rinke C."/>
            <person name="Skarshewski A."/>
            <person name="Chaumeil P.A."/>
            <person name="Hugenholtz P."/>
        </authorList>
    </citation>
    <scope>NUCLEOTIDE SEQUENCE [LARGE SCALE GENOMIC DNA]</scope>
    <source>
        <strain evidence="13">UBA8844</strain>
    </source>
</reference>
<dbReference type="PANTHER" id="PTHR42701:SF1">
    <property type="entry name" value="IMIDAZOLE GLYCEROL PHOSPHATE SYNTHASE SUBUNIT HISH"/>
    <property type="match status" value="1"/>
</dbReference>
<gene>
    <name evidence="10 13" type="primary">hisH</name>
    <name evidence="13" type="ORF">DGD08_00130</name>
</gene>
<evidence type="ECO:0000256" key="7">
    <source>
        <dbReference type="ARBA" id="ARBA00023239"/>
    </source>
</evidence>
<keyword evidence="3 10" id="KW-0028">Amino-acid biosynthesis</keyword>
<feature type="active site" evidence="10 11">
    <location>
        <position position="182"/>
    </location>
</feature>
<evidence type="ECO:0000256" key="6">
    <source>
        <dbReference type="ARBA" id="ARBA00023102"/>
    </source>
</evidence>
<dbReference type="GO" id="GO:0004359">
    <property type="term" value="F:glutaminase activity"/>
    <property type="evidence" value="ECO:0007669"/>
    <property type="project" value="UniProtKB-EC"/>
</dbReference>
<evidence type="ECO:0000256" key="2">
    <source>
        <dbReference type="ARBA" id="ARBA00011152"/>
    </source>
</evidence>
<dbReference type="EMBL" id="DPIY01000001">
    <property type="protein sequence ID" value="HCT55596.1"/>
    <property type="molecule type" value="Genomic_DNA"/>
</dbReference>
<dbReference type="GO" id="GO:0016829">
    <property type="term" value="F:lyase activity"/>
    <property type="evidence" value="ECO:0007669"/>
    <property type="project" value="UniProtKB-KW"/>
</dbReference>
<comment type="caution">
    <text evidence="13">The sequence shown here is derived from an EMBL/GenBank/DDBJ whole genome shotgun (WGS) entry which is preliminary data.</text>
</comment>
<keyword evidence="7 10" id="KW-0456">Lyase</keyword>
<comment type="subunit">
    <text evidence="2 10">Heterodimer of HisH and HisF.</text>
</comment>
<organism evidence="13 14">
    <name type="scientific">Gemmatimonas aurantiaca</name>
    <dbReference type="NCBI Taxonomy" id="173480"/>
    <lineage>
        <taxon>Bacteria</taxon>
        <taxon>Pseudomonadati</taxon>
        <taxon>Gemmatimonadota</taxon>
        <taxon>Gemmatimonadia</taxon>
        <taxon>Gemmatimonadales</taxon>
        <taxon>Gemmatimonadaceae</taxon>
        <taxon>Gemmatimonas</taxon>
    </lineage>
</organism>
<sequence length="206" mass="21893">MRVTVFDYGAGNLHSLVKALETQGALVHVETDPEAAVHDTDALVLPGVGAFAPAAARLAPGREMMRDALLDGLPALGICLGMQLLFDGSDEGPGRGLGIVPGQVRRLDAARVPQIGWNNIDDSSDPLLREAELDIAYYANSYVGRPTAAGLGYVTAWSTHETDRFPAAVRRDNVIGTQFHPEKSSTRGVALIRAFLSLASSLRSMA</sequence>
<evidence type="ECO:0000313" key="14">
    <source>
        <dbReference type="Proteomes" id="UP000264071"/>
    </source>
</evidence>
<proteinExistence type="inferred from homology"/>
<dbReference type="PIRSF" id="PIRSF000495">
    <property type="entry name" value="Amidotransf_hisH"/>
    <property type="match status" value="1"/>
</dbReference>
<evidence type="ECO:0000313" key="13">
    <source>
        <dbReference type="EMBL" id="HCT55596.1"/>
    </source>
</evidence>
<dbReference type="Gene3D" id="3.40.50.880">
    <property type="match status" value="1"/>
</dbReference>
<evidence type="ECO:0000256" key="10">
    <source>
        <dbReference type="HAMAP-Rule" id="MF_00278"/>
    </source>
</evidence>
<dbReference type="HAMAP" id="MF_00278">
    <property type="entry name" value="HisH"/>
    <property type="match status" value="1"/>
</dbReference>
<dbReference type="SUPFAM" id="SSF52317">
    <property type="entry name" value="Class I glutamine amidotransferase-like"/>
    <property type="match status" value="1"/>
</dbReference>
<comment type="catalytic activity">
    <reaction evidence="8 10">
        <text>5-[(5-phospho-1-deoxy-D-ribulos-1-ylimino)methylamino]-1-(5-phospho-beta-D-ribosyl)imidazole-4-carboxamide + L-glutamine = D-erythro-1-(imidazol-4-yl)glycerol 3-phosphate + 5-amino-1-(5-phospho-beta-D-ribosyl)imidazole-4-carboxamide + L-glutamate + H(+)</text>
        <dbReference type="Rhea" id="RHEA:24793"/>
        <dbReference type="ChEBI" id="CHEBI:15378"/>
        <dbReference type="ChEBI" id="CHEBI:29985"/>
        <dbReference type="ChEBI" id="CHEBI:58278"/>
        <dbReference type="ChEBI" id="CHEBI:58359"/>
        <dbReference type="ChEBI" id="CHEBI:58475"/>
        <dbReference type="ChEBI" id="CHEBI:58525"/>
        <dbReference type="EC" id="4.3.2.10"/>
    </reaction>
</comment>
<feature type="active site" evidence="10 11">
    <location>
        <position position="180"/>
    </location>
</feature>
<evidence type="ECO:0000256" key="9">
    <source>
        <dbReference type="ARBA" id="ARBA00049534"/>
    </source>
</evidence>
<dbReference type="EC" id="3.5.1.2" evidence="10"/>
<comment type="function">
    <text evidence="10">IGPS catalyzes the conversion of PRFAR and glutamine to IGP, AICAR and glutamate. The HisH subunit catalyzes the hydrolysis of glutamine to glutamate and ammonia as part of the synthesis of IGP and AICAR. The resulting ammonia molecule is channeled to the active site of HisF.</text>
</comment>
<evidence type="ECO:0000259" key="12">
    <source>
        <dbReference type="Pfam" id="PF00117"/>
    </source>
</evidence>
<dbReference type="NCBIfam" id="TIGR01855">
    <property type="entry name" value="IMP_synth_hisH"/>
    <property type="match status" value="1"/>
</dbReference>
<dbReference type="AlphaFoldDB" id="A0A3D4V3C0"/>
<dbReference type="GO" id="GO:0000105">
    <property type="term" value="P:L-histidine biosynthetic process"/>
    <property type="evidence" value="ECO:0007669"/>
    <property type="project" value="UniProtKB-UniRule"/>
</dbReference>
<evidence type="ECO:0000256" key="5">
    <source>
        <dbReference type="ARBA" id="ARBA00022962"/>
    </source>
</evidence>
<comment type="pathway">
    <text evidence="1 10">Amino-acid biosynthesis; L-histidine biosynthesis; L-histidine from 5-phospho-alpha-D-ribose 1-diphosphate: step 5/9.</text>
</comment>
<dbReference type="Pfam" id="PF00117">
    <property type="entry name" value="GATase"/>
    <property type="match status" value="1"/>
</dbReference>
<comment type="catalytic activity">
    <reaction evidence="9 10">
        <text>L-glutamine + H2O = L-glutamate + NH4(+)</text>
        <dbReference type="Rhea" id="RHEA:15889"/>
        <dbReference type="ChEBI" id="CHEBI:15377"/>
        <dbReference type="ChEBI" id="CHEBI:28938"/>
        <dbReference type="ChEBI" id="CHEBI:29985"/>
        <dbReference type="ChEBI" id="CHEBI:58359"/>
        <dbReference type="EC" id="3.5.1.2"/>
    </reaction>
</comment>
<dbReference type="InterPro" id="IPR029062">
    <property type="entry name" value="Class_I_gatase-like"/>
</dbReference>
<accession>A0A3D4V3C0</accession>
<keyword evidence="5 10" id="KW-0315">Glutamine amidotransferase</keyword>
<dbReference type="InterPro" id="IPR010139">
    <property type="entry name" value="Imidazole-glycPsynth_HisH"/>
</dbReference>
<dbReference type="Proteomes" id="UP000264071">
    <property type="component" value="Unassembled WGS sequence"/>
</dbReference>